<proteinExistence type="predicted"/>
<dbReference type="Proteomes" id="UP000183080">
    <property type="component" value="Unassembled WGS sequence"/>
</dbReference>
<reference evidence="2 3" key="1">
    <citation type="submission" date="2016-08" db="EMBL/GenBank/DDBJ databases">
        <title>New Insights into Marine Group III Euryarchaeota, from dark to light.</title>
        <authorList>
            <person name="Haro-Moreno J.M."/>
            <person name="Rodriguez-Valera F."/>
            <person name="Lopez-Garcia P."/>
            <person name="Moreira D."/>
            <person name="Martin-Cuadrado A.B."/>
        </authorList>
    </citation>
    <scope>NUCLEOTIDE SEQUENCE [LARGE SCALE GENOMIC DNA]</scope>
    <source>
        <strain evidence="2">CG-Epi1</strain>
    </source>
</reference>
<accession>A0A1J5TII2</accession>
<keyword evidence="1" id="KW-0812">Transmembrane</keyword>
<organism evidence="2 3">
    <name type="scientific">Marine Group III euryarchaeote CG-Epi1</name>
    <dbReference type="NCBI Taxonomy" id="1888995"/>
    <lineage>
        <taxon>Archaea</taxon>
        <taxon>Methanobacteriati</taxon>
        <taxon>Thermoplasmatota</taxon>
        <taxon>Thermoplasmata</taxon>
        <taxon>Candidatus Thermoprofundales</taxon>
    </lineage>
</organism>
<sequence>MEIENYWKLVIGITFGVCMLVFGSVFWNTATEDYYNKLNGETYEIDSCLQYMEPPLSSMEERDDCTQKRQLGGIFTTIGIVSLWATIYINKDYIFQLLKDNNLL</sequence>
<gene>
    <name evidence="2" type="ORF">BD935_04515</name>
</gene>
<comment type="caution">
    <text evidence="2">The sequence shown here is derived from an EMBL/GenBank/DDBJ whole genome shotgun (WGS) entry which is preliminary data.</text>
</comment>
<dbReference type="EMBL" id="MIZA01000008">
    <property type="protein sequence ID" value="OIR20754.1"/>
    <property type="molecule type" value="Genomic_DNA"/>
</dbReference>
<evidence type="ECO:0000313" key="2">
    <source>
        <dbReference type="EMBL" id="OIR20754.1"/>
    </source>
</evidence>
<evidence type="ECO:0000313" key="3">
    <source>
        <dbReference type="Proteomes" id="UP000183080"/>
    </source>
</evidence>
<keyword evidence="1" id="KW-0472">Membrane</keyword>
<feature type="transmembrane region" description="Helical" evidence="1">
    <location>
        <begin position="71"/>
        <end position="89"/>
    </location>
</feature>
<dbReference type="AlphaFoldDB" id="A0A1J5TII2"/>
<name>A0A1J5TII2_9ARCH</name>
<keyword evidence="1" id="KW-1133">Transmembrane helix</keyword>
<evidence type="ECO:0000256" key="1">
    <source>
        <dbReference type="SAM" id="Phobius"/>
    </source>
</evidence>
<protein>
    <recommendedName>
        <fullName evidence="4">Transmembrane protein</fullName>
    </recommendedName>
</protein>
<feature type="transmembrane region" description="Helical" evidence="1">
    <location>
        <begin position="6"/>
        <end position="27"/>
    </location>
</feature>
<evidence type="ECO:0008006" key="4">
    <source>
        <dbReference type="Google" id="ProtNLM"/>
    </source>
</evidence>